<dbReference type="PANTHER" id="PTHR45743:SF2">
    <property type="entry name" value="POTASSIUM CHANNEL AKT1"/>
    <property type="match status" value="1"/>
</dbReference>
<dbReference type="Proteomes" id="UP000186817">
    <property type="component" value="Unassembled WGS sequence"/>
</dbReference>
<feature type="transmembrane region" description="Helical" evidence="1">
    <location>
        <begin position="211"/>
        <end position="232"/>
    </location>
</feature>
<evidence type="ECO:0000313" key="2">
    <source>
        <dbReference type="EMBL" id="OLQ12889.1"/>
    </source>
</evidence>
<comment type="caution">
    <text evidence="2">The sequence shown here is derived from an EMBL/GenBank/DDBJ whole genome shotgun (WGS) entry which is preliminary data.</text>
</comment>
<dbReference type="InterPro" id="IPR045319">
    <property type="entry name" value="KAT/AKT"/>
</dbReference>
<feature type="transmembrane region" description="Helical" evidence="1">
    <location>
        <begin position="252"/>
        <end position="270"/>
    </location>
</feature>
<keyword evidence="1" id="KW-0812">Transmembrane</keyword>
<dbReference type="SUPFAM" id="SSF51206">
    <property type="entry name" value="cAMP-binding domain-like"/>
    <property type="match status" value="1"/>
</dbReference>
<dbReference type="Pfam" id="PF20717">
    <property type="entry name" value="DUF6829"/>
    <property type="match status" value="1"/>
</dbReference>
<dbReference type="InterPro" id="IPR049232">
    <property type="entry name" value="DUF6829"/>
</dbReference>
<dbReference type="AlphaFoldDB" id="A0A1Q9EZR8"/>
<protein>
    <recommendedName>
        <fullName evidence="4">Cyclic nucleotide-binding domain-containing protein</fullName>
    </recommendedName>
</protein>
<evidence type="ECO:0000313" key="3">
    <source>
        <dbReference type="Proteomes" id="UP000186817"/>
    </source>
</evidence>
<dbReference type="OrthoDB" id="5295627at2759"/>
<dbReference type="EMBL" id="LSRX01000036">
    <property type="protein sequence ID" value="OLQ12889.1"/>
    <property type="molecule type" value="Genomic_DNA"/>
</dbReference>
<evidence type="ECO:0008006" key="4">
    <source>
        <dbReference type="Google" id="ProtNLM"/>
    </source>
</evidence>
<dbReference type="PANTHER" id="PTHR45743">
    <property type="entry name" value="POTASSIUM CHANNEL AKT1"/>
    <property type="match status" value="1"/>
</dbReference>
<feature type="transmembrane region" description="Helical" evidence="1">
    <location>
        <begin position="176"/>
        <end position="199"/>
    </location>
</feature>
<keyword evidence="1" id="KW-0472">Membrane</keyword>
<dbReference type="InterPro" id="IPR018490">
    <property type="entry name" value="cNMP-bd_dom_sf"/>
</dbReference>
<keyword evidence="1" id="KW-1133">Transmembrane helix</keyword>
<gene>
    <name evidence="2" type="ORF">AK812_SmicGene3143</name>
</gene>
<reference evidence="2 3" key="1">
    <citation type="submission" date="2016-02" db="EMBL/GenBank/DDBJ databases">
        <title>Genome analysis of coral dinoflagellate symbionts highlights evolutionary adaptations to a symbiotic lifestyle.</title>
        <authorList>
            <person name="Aranda M."/>
            <person name="Li Y."/>
            <person name="Liew Y.J."/>
            <person name="Baumgarten S."/>
            <person name="Simakov O."/>
            <person name="Wilson M."/>
            <person name="Piel J."/>
            <person name="Ashoor H."/>
            <person name="Bougouffa S."/>
            <person name="Bajic V.B."/>
            <person name="Ryu T."/>
            <person name="Ravasi T."/>
            <person name="Bayer T."/>
            <person name="Micklem G."/>
            <person name="Kim H."/>
            <person name="Bhak J."/>
            <person name="Lajeunesse T.C."/>
            <person name="Voolstra C.R."/>
        </authorList>
    </citation>
    <scope>NUCLEOTIDE SEQUENCE [LARGE SCALE GENOMIC DNA]</scope>
    <source>
        <strain evidence="2 3">CCMP2467</strain>
    </source>
</reference>
<keyword evidence="3" id="KW-1185">Reference proteome</keyword>
<evidence type="ECO:0000256" key="1">
    <source>
        <dbReference type="SAM" id="Phobius"/>
    </source>
</evidence>
<dbReference type="GO" id="GO:0005249">
    <property type="term" value="F:voltage-gated potassium channel activity"/>
    <property type="evidence" value="ECO:0007669"/>
    <property type="project" value="InterPro"/>
</dbReference>
<sequence>MAAGFQCISELNRLQREFASSLEALSSTYDGIQAAIEGIPELLAAAKEASEDMAPSPGGLGIMSPLDNGINGEKEKFELSADGVPTMTKATKSQHTNKLKQKQESTAAMLMSQREGLRLLDDWSESFVVSQEEAIVIYNNLFRIKDRLKNASGTPAGTSMQSVSNAFHMWLGKWHYFWQIFTLGLVFVDFLAVPINLAWADESRGSELMVAYFRVAPFLWGFDVIMSFVPGLLEKSVEAGFNRIKSYIFRRFVIDVGLVVLDFVLLNGLLNENFRAFSLIRLSRITKFKGVVGSWENRLAASGNMRFVLYLTIFQAIARVLAVNHVLACLLYYVGRIGDENGLPNWIVRYGVSDFSTIFKYMLCFNWVIAEYTPAPFPYQPQNEYEQAVIIVIILSCLPLLGAQIGKISGTLNLLTEKAKERDTVRRDLQRWLFKTNAPERLTTRMLHSLNDVLQSKDSPLDVKQPIALKFLPSTLLEELHIVKIRDKLSIHGLFKMLMNDRIGIAGPLATAFRTVNFVQGEDVFAHGKKAEGLIIIQSGEFLLHMPRADGSMANRGSRRAGWAEALSTEAPAAVAPQTWAGQDVAPRNFLEVRPYVSGQPCYRDLEGIFGCIISSRVLQNYSKILTAPVQEFVNAVQGSPAAVVAVHEYATRLLNLYAKQKETMGWEIMSEDVTEVAVQHTQLSDLLEPGTGRMNQFKSTEELSNEDIIENIREQFPELRESGIYSQLQFDDEADRALLSMLSAVWILKDDYASMVASQKKVETRLVERTFRSIQDFLGIKRMSQEQLTAALVILALRGLSKSEDFSKLCPPSERRTPEQVLNYAISHLDAFLPSMACLRGDAYDYLVSTARMLKEFNFAQLLQGENNPHSVWLLQCSLQEEGEKVFGIYLFVQVCMLCGVTGHVTLKGSMFLNELNGRSLLKGLACLQHVSDEEPQTVYWRYIASRAQALNLQVKTPSHLVLARLACLTRTVESDALQNLASDWETLTAAEKDALYEIFLTDGLYHKAFIFLYLPMFLTNAVANLDLGLRRGLQFLVELYNKLLNHRCLSAEVYTVKVDISSLAALAKEVDDVRLLRQCLDYSRIVQHAHGVTVLLTAESYQVLSGQLVNENRSADLLEMMMAQQRRIEEAVLQKGTGRRPAVLLRRASTQQSNLNNEQVVSDSF</sequence>
<organism evidence="2 3">
    <name type="scientific">Symbiodinium microadriaticum</name>
    <name type="common">Dinoflagellate</name>
    <name type="synonym">Zooxanthella microadriatica</name>
    <dbReference type="NCBI Taxonomy" id="2951"/>
    <lineage>
        <taxon>Eukaryota</taxon>
        <taxon>Sar</taxon>
        <taxon>Alveolata</taxon>
        <taxon>Dinophyceae</taxon>
        <taxon>Suessiales</taxon>
        <taxon>Symbiodiniaceae</taxon>
        <taxon>Symbiodinium</taxon>
    </lineage>
</organism>
<name>A0A1Q9EZR8_SYMMI</name>
<accession>A0A1Q9EZR8</accession>
<proteinExistence type="predicted"/>
<feature type="transmembrane region" description="Helical" evidence="1">
    <location>
        <begin position="307"/>
        <end position="334"/>
    </location>
</feature>